<sequence>MKKCWLTTNFEDYLKALSTNELTLLVKNLEIDLSEISIFYDVKFEFYKKDRLSITDKGKTVDSESIIIYIGSNTKCQKIVELYASNRKYNFISYKSINNFLDTEFEQKYAYVTIVCNFDIIDDSIFYKCTNKFNVNNIYTSVGFFLYDDIYDLTYQVFKTVSLENTFRDNSLLITHDEKIKNKNYYNFFDSEKGKFPYTDEMDIFSFHGHSREDKLFIYNGYVCCTNNDNNVMETRNINDIPHWAKNPEYYEGKKDIVDIKEIKCKIAFLNSCSGIHLKKSLYRKEYWISEGFRVSYPAVVIGSTIIKDGSSIENIFFIELIKAGYSVGESVNVLNKMSKALKYDTGSFCILGAPEFRLTTPNSRFENTLHEIQQFTENLIVLKNRLKKYLEIFHKQKRIDIYGIKDKRIQNIQMNVGNQLQSLVRKINISNIHRYNLGQLNHEMDSLESQLTDLQNRIISDLSTKTRTGNYLFSEYYHELSEIDYEEFRENSCPNCNNSILLQKFTVVPENINRFVYKCSRCGTSIDLPSNVFVDINLKIEINIEELEIKVFFDYQNLIKKGEFTTIDCEILEADRYSIERVVANNQDNVQGEITFKYNRQKTPMQVYYLKAYVMIDGQLLHRSIPINL</sequence>
<reference evidence="1 2" key="1">
    <citation type="journal article" date="2007" name="J. Bacteriol.">
        <title>Genome sequence of Avery's virulent serotype 2 strain D39 of Streptococcus pneumoniae and comparison with that of unencapsulated laboratory strain R6.</title>
        <authorList>
            <person name="Lanie J.A."/>
            <person name="Ng W.L."/>
            <person name="Kazmierczak K.M."/>
            <person name="Andrzejewski T.M."/>
            <person name="Davidsen T.M."/>
            <person name="Wayne K.J."/>
            <person name="Tettelin H."/>
            <person name="Glass J.I."/>
            <person name="Winkler M.E."/>
        </authorList>
    </citation>
    <scope>NUCLEOTIDE SEQUENCE [LARGE SCALE GENOMIC DNA]</scope>
    <source>
        <strain evidence="2">D39 / NCTC 7466</strain>
    </source>
</reference>
<name>A0A0H2ZQ28_STRP2</name>
<dbReference type="Proteomes" id="UP000001452">
    <property type="component" value="Chromosome"/>
</dbReference>
<dbReference type="PaxDb" id="373153-SPD_0943"/>
<dbReference type="eggNOG" id="ENOG5033MZY">
    <property type="taxonomic scope" value="Bacteria"/>
</dbReference>
<evidence type="ECO:0000313" key="2">
    <source>
        <dbReference type="Proteomes" id="UP000001452"/>
    </source>
</evidence>
<dbReference type="HOGENOM" id="CLU_434077_0_0_9"/>
<organism evidence="1 2">
    <name type="scientific">Streptococcus pneumoniae serotype 2 (strain D39 / NCTC 7466)</name>
    <dbReference type="NCBI Taxonomy" id="373153"/>
    <lineage>
        <taxon>Bacteria</taxon>
        <taxon>Bacillati</taxon>
        <taxon>Bacillota</taxon>
        <taxon>Bacilli</taxon>
        <taxon>Lactobacillales</taxon>
        <taxon>Streptococcaceae</taxon>
        <taxon>Streptococcus</taxon>
    </lineage>
</organism>
<evidence type="ECO:0000313" key="1">
    <source>
        <dbReference type="EMBL" id="ABJ55334.1"/>
    </source>
</evidence>
<keyword evidence="2" id="KW-1185">Reference proteome</keyword>
<gene>
    <name evidence="1" type="ordered locus">SPD_0943</name>
</gene>
<dbReference type="AlphaFoldDB" id="A0A0H2ZQ28"/>
<proteinExistence type="predicted"/>
<accession>A0A0H2ZQ28</accession>
<dbReference type="RefSeq" id="WP_000710678.1">
    <property type="nucleotide sequence ID" value="NC_008533.2"/>
</dbReference>
<dbReference type="BioCyc" id="SPNE373153:G1G6V-1034-MONOMER"/>
<dbReference type="KEGG" id="spd:SPD_0943"/>
<protein>
    <submittedName>
        <fullName evidence="1">Uncharacterized protein</fullName>
    </submittedName>
</protein>
<dbReference type="EMBL" id="CP000410">
    <property type="protein sequence ID" value="ABJ55334.1"/>
    <property type="molecule type" value="Genomic_DNA"/>
</dbReference>